<evidence type="ECO:0000313" key="4">
    <source>
        <dbReference type="Proteomes" id="UP001204376"/>
    </source>
</evidence>
<organism evidence="3 4">
    <name type="scientific">Mucilaginibacter aquariorum</name>
    <dbReference type="NCBI Taxonomy" id="2967225"/>
    <lineage>
        <taxon>Bacteria</taxon>
        <taxon>Pseudomonadati</taxon>
        <taxon>Bacteroidota</taxon>
        <taxon>Sphingobacteriia</taxon>
        <taxon>Sphingobacteriales</taxon>
        <taxon>Sphingobacteriaceae</taxon>
        <taxon>Mucilaginibacter</taxon>
    </lineage>
</organism>
<accession>A0ABT1T3F4</accession>
<dbReference type="InterPro" id="IPR006016">
    <property type="entry name" value="UspA"/>
</dbReference>
<sequence>MKKILILTDFSANAEHAAENAAYICVKLNADILLYHTSQVIPITPYDGGGPYAGELTSIYTEEGKEKMTKHSAKLKEFVKRLNPESRLSIHHLQGDGGLGPNIKDLLKHNDIELIIMGARSGSYLDHFLAGSETQSVLRNTDRPLLIVPPAVNLEKIKNVVFATDYNAKDKAALNYLIDLAKLLTFRIQVVHINVFGEDANKDIIAEMDFKKFANELKFQDITYHAIRGKDVVPRLNRYCEECGADILAVVHYHQGFFSRLFNASQTTKELANQRQSLLIFPPKFTAE</sequence>
<evidence type="ECO:0000313" key="3">
    <source>
        <dbReference type="EMBL" id="MCQ6959139.1"/>
    </source>
</evidence>
<dbReference type="SUPFAM" id="SSF52402">
    <property type="entry name" value="Adenine nucleotide alpha hydrolases-like"/>
    <property type="match status" value="2"/>
</dbReference>
<comment type="similarity">
    <text evidence="1">Belongs to the universal stress protein A family.</text>
</comment>
<dbReference type="CDD" id="cd00293">
    <property type="entry name" value="USP-like"/>
    <property type="match status" value="1"/>
</dbReference>
<reference evidence="3 4" key="1">
    <citation type="submission" date="2022-07" db="EMBL/GenBank/DDBJ databases">
        <title>Mucilaginibacter sp. JC4.</title>
        <authorList>
            <person name="Le V."/>
            <person name="Ko S.-R."/>
            <person name="Ahn C.-Y."/>
            <person name="Oh H.-M."/>
        </authorList>
    </citation>
    <scope>NUCLEOTIDE SEQUENCE [LARGE SCALE GENOMIC DNA]</scope>
    <source>
        <strain evidence="3 4">JC4</strain>
    </source>
</reference>
<dbReference type="Proteomes" id="UP001204376">
    <property type="component" value="Unassembled WGS sequence"/>
</dbReference>
<dbReference type="PANTHER" id="PTHR46268:SF26">
    <property type="entry name" value="UNIVERSAL STRESS PROTEIN MJ0577"/>
    <property type="match status" value="1"/>
</dbReference>
<dbReference type="PANTHER" id="PTHR46268">
    <property type="entry name" value="STRESS RESPONSE PROTEIN NHAX"/>
    <property type="match status" value="1"/>
</dbReference>
<dbReference type="RefSeq" id="WP_256539327.1">
    <property type="nucleotide sequence ID" value="NZ_JANHOH010000002.1"/>
</dbReference>
<dbReference type="Pfam" id="PF00582">
    <property type="entry name" value="Usp"/>
    <property type="match status" value="1"/>
</dbReference>
<protein>
    <submittedName>
        <fullName evidence="3">Universal stress protein</fullName>
    </submittedName>
</protein>
<keyword evidence="4" id="KW-1185">Reference proteome</keyword>
<dbReference type="Gene3D" id="3.40.50.620">
    <property type="entry name" value="HUPs"/>
    <property type="match status" value="2"/>
</dbReference>
<dbReference type="EMBL" id="JANHOH010000002">
    <property type="protein sequence ID" value="MCQ6959139.1"/>
    <property type="molecule type" value="Genomic_DNA"/>
</dbReference>
<feature type="domain" description="UspA" evidence="2">
    <location>
        <begin position="1"/>
        <end position="149"/>
    </location>
</feature>
<gene>
    <name evidence="3" type="ORF">NPE20_14275</name>
</gene>
<proteinExistence type="inferred from homology"/>
<dbReference type="PRINTS" id="PR01438">
    <property type="entry name" value="UNVRSLSTRESS"/>
</dbReference>
<comment type="caution">
    <text evidence="3">The sequence shown here is derived from an EMBL/GenBank/DDBJ whole genome shotgun (WGS) entry which is preliminary data.</text>
</comment>
<evidence type="ECO:0000256" key="1">
    <source>
        <dbReference type="ARBA" id="ARBA00008791"/>
    </source>
</evidence>
<name>A0ABT1T3F4_9SPHI</name>
<evidence type="ECO:0000259" key="2">
    <source>
        <dbReference type="Pfam" id="PF00582"/>
    </source>
</evidence>
<dbReference type="InterPro" id="IPR006015">
    <property type="entry name" value="Universal_stress_UspA"/>
</dbReference>
<dbReference type="InterPro" id="IPR014729">
    <property type="entry name" value="Rossmann-like_a/b/a_fold"/>
</dbReference>